<protein>
    <submittedName>
        <fullName evidence="2">DUF6262 family protein</fullName>
    </submittedName>
</protein>
<comment type="caution">
    <text evidence="2">The sequence shown here is derived from an EMBL/GenBank/DDBJ whole genome shotgun (WGS) entry which is preliminary data.</text>
</comment>
<dbReference type="Proteomes" id="UP001500630">
    <property type="component" value="Unassembled WGS sequence"/>
</dbReference>
<accession>A0ABP7A3K1</accession>
<evidence type="ECO:0000313" key="2">
    <source>
        <dbReference type="EMBL" id="GAA3624252.1"/>
    </source>
</evidence>
<proteinExistence type="predicted"/>
<dbReference type="RefSeq" id="WP_345580248.1">
    <property type="nucleotide sequence ID" value="NZ_BAABDQ010000073.1"/>
</dbReference>
<reference evidence="3" key="1">
    <citation type="journal article" date="2019" name="Int. J. Syst. Evol. Microbiol.">
        <title>The Global Catalogue of Microorganisms (GCM) 10K type strain sequencing project: providing services to taxonomists for standard genome sequencing and annotation.</title>
        <authorList>
            <consortium name="The Broad Institute Genomics Platform"/>
            <consortium name="The Broad Institute Genome Sequencing Center for Infectious Disease"/>
            <person name="Wu L."/>
            <person name="Ma J."/>
        </authorList>
    </citation>
    <scope>NUCLEOTIDE SEQUENCE [LARGE SCALE GENOMIC DNA]</scope>
    <source>
        <strain evidence="3">JCM 17326</strain>
    </source>
</reference>
<dbReference type="EMBL" id="BAABDQ010000073">
    <property type="protein sequence ID" value="GAA3624252.1"/>
    <property type="molecule type" value="Genomic_DNA"/>
</dbReference>
<gene>
    <name evidence="2" type="ORF">GCM10022419_132310</name>
</gene>
<evidence type="ECO:0000313" key="3">
    <source>
        <dbReference type="Proteomes" id="UP001500630"/>
    </source>
</evidence>
<sequence>MPADNTTHLIIAARRRHELTRAKAIRALGQLHQAGNPISFDLVARTAGVSRSWLYSQTDIRDQIQHLRLITRRAPTPPIPTTQRATEASLLQRLQAATERNNQLAEENRRLRRQLAEALGQLRTTLHNLALR</sequence>
<dbReference type="InterPro" id="IPR046229">
    <property type="entry name" value="TnpC-like"/>
</dbReference>
<dbReference type="Pfam" id="PF19776">
    <property type="entry name" value="DUF6262"/>
    <property type="match status" value="1"/>
</dbReference>
<feature type="coiled-coil region" evidence="1">
    <location>
        <begin position="87"/>
        <end position="121"/>
    </location>
</feature>
<organism evidence="2 3">
    <name type="scientific">Nonomuraea rosea</name>
    <dbReference type="NCBI Taxonomy" id="638574"/>
    <lineage>
        <taxon>Bacteria</taxon>
        <taxon>Bacillati</taxon>
        <taxon>Actinomycetota</taxon>
        <taxon>Actinomycetes</taxon>
        <taxon>Streptosporangiales</taxon>
        <taxon>Streptosporangiaceae</taxon>
        <taxon>Nonomuraea</taxon>
    </lineage>
</organism>
<keyword evidence="3" id="KW-1185">Reference proteome</keyword>
<name>A0ABP7A3K1_9ACTN</name>
<keyword evidence="1" id="KW-0175">Coiled coil</keyword>
<evidence type="ECO:0000256" key="1">
    <source>
        <dbReference type="SAM" id="Coils"/>
    </source>
</evidence>